<dbReference type="Proteomes" id="UP001163726">
    <property type="component" value="Chromosome"/>
</dbReference>
<dbReference type="PANTHER" id="PTHR33376:SF5">
    <property type="entry name" value="EXTRACYTOPLASMIC SOLUTE RECEPTOR PROTEIN"/>
    <property type="match status" value="1"/>
</dbReference>
<dbReference type="NCBIfam" id="NF037995">
    <property type="entry name" value="TRAP_S1"/>
    <property type="match status" value="1"/>
</dbReference>
<dbReference type="Gene3D" id="3.40.190.10">
    <property type="entry name" value="Periplasmic binding protein-like II"/>
    <property type="match status" value="1"/>
</dbReference>
<reference evidence="3" key="1">
    <citation type="submission" date="2022-10" db="EMBL/GenBank/DDBJ databases">
        <title>Catenovulum adriacola sp. nov. isolated in the Harbour of Susak.</title>
        <authorList>
            <person name="Schoch T."/>
            <person name="Reich S.J."/>
            <person name="Stoeferle S."/>
            <person name="Flaiz M."/>
            <person name="Kazda M."/>
            <person name="Riedel C.U."/>
            <person name="Duerre P."/>
        </authorList>
    </citation>
    <scope>NUCLEOTIDE SEQUENCE</scope>
    <source>
        <strain evidence="3">TS8</strain>
    </source>
</reference>
<dbReference type="CDD" id="cd13604">
    <property type="entry name" value="PBP2_TRAP_ketoacid_lactate_like"/>
    <property type="match status" value="1"/>
</dbReference>
<dbReference type="RefSeq" id="WP_268075598.1">
    <property type="nucleotide sequence ID" value="NZ_CP109965.1"/>
</dbReference>
<name>A0ABY7AS00_9ALTE</name>
<evidence type="ECO:0000313" key="4">
    <source>
        <dbReference type="Proteomes" id="UP001163726"/>
    </source>
</evidence>
<evidence type="ECO:0000313" key="3">
    <source>
        <dbReference type="EMBL" id="WAJ71134.1"/>
    </source>
</evidence>
<dbReference type="Gene3D" id="3.40.190.170">
    <property type="entry name" value="Bacterial extracellular solute-binding protein, family 7"/>
    <property type="match status" value="1"/>
</dbReference>
<evidence type="ECO:0000256" key="2">
    <source>
        <dbReference type="SAM" id="SignalP"/>
    </source>
</evidence>
<dbReference type="EMBL" id="CP109965">
    <property type="protein sequence ID" value="WAJ71134.1"/>
    <property type="molecule type" value="Genomic_DNA"/>
</dbReference>
<proteinExistence type="predicted"/>
<gene>
    <name evidence="3" type="ORF">OLW01_04820</name>
</gene>
<feature type="chain" id="PRO_5046211558" evidence="2">
    <location>
        <begin position="22"/>
        <end position="368"/>
    </location>
</feature>
<dbReference type="InterPro" id="IPR018389">
    <property type="entry name" value="DctP_fam"/>
</dbReference>
<accession>A0ABY7AS00</accession>
<organism evidence="3 4">
    <name type="scientific">Catenovulum adriaticum</name>
    <dbReference type="NCBI Taxonomy" id="2984846"/>
    <lineage>
        <taxon>Bacteria</taxon>
        <taxon>Pseudomonadati</taxon>
        <taxon>Pseudomonadota</taxon>
        <taxon>Gammaproteobacteria</taxon>
        <taxon>Alteromonadales</taxon>
        <taxon>Alteromonadaceae</taxon>
        <taxon>Catenovulum</taxon>
    </lineage>
</organism>
<evidence type="ECO:0000256" key="1">
    <source>
        <dbReference type="ARBA" id="ARBA00022729"/>
    </source>
</evidence>
<dbReference type="InterPro" id="IPR038404">
    <property type="entry name" value="TRAP_DctP_sf"/>
</dbReference>
<dbReference type="InterPro" id="IPR026289">
    <property type="entry name" value="SBP_TakP-like"/>
</dbReference>
<dbReference type="PIRSF" id="PIRSF039026">
    <property type="entry name" value="SiaP"/>
    <property type="match status" value="1"/>
</dbReference>
<dbReference type="Pfam" id="PF03480">
    <property type="entry name" value="DctP"/>
    <property type="match status" value="1"/>
</dbReference>
<protein>
    <submittedName>
        <fullName evidence="3">TRAP transporter substrate-binding protein</fullName>
    </submittedName>
</protein>
<dbReference type="PROSITE" id="PS51257">
    <property type="entry name" value="PROKAR_LIPOPROTEIN"/>
    <property type="match status" value="1"/>
</dbReference>
<feature type="signal peptide" evidence="2">
    <location>
        <begin position="1"/>
        <end position="21"/>
    </location>
</feature>
<keyword evidence="1 2" id="KW-0732">Signal</keyword>
<dbReference type="PANTHER" id="PTHR33376">
    <property type="match status" value="1"/>
</dbReference>
<keyword evidence="4" id="KW-1185">Reference proteome</keyword>
<sequence length="368" mass="40701">MQTIIKMMTALSLALALTACSEDKVNQSELRESFKPVTWKMVTTWPKNFPGLGTVPEQFAKDVAVMSAGRLNIKIYGAGEMVPALQIFDAVKSGAAQMGHGAAYYWKGKIPAAQFFTALPFGMNAQEMNSWFYYGGGNELWRELYEPFGLIPLPGGNTGVQMAGWFRKEINSLDDLKGLKMRIPGLAGDVISKLGAIPVSLPGGEIFSSMQSGAIDATDWVGPYNDQAFGLYKVAPYYYATAWQEAGAAMEFIINEEAMNALPKDLQRIVKVAAEKTNANMLALYTAKNNQALQTLINDHQVQVKQFPQDVIKGLKQASQEVIADLVATDPQTAKIYQSYKSFLTRSAKYHELTELNYYQNRQGVEWP</sequence>